<keyword evidence="2" id="KW-1185">Reference proteome</keyword>
<name>A0AAV9Z1T1_9AGAR</name>
<sequence>MRDIQHITSPNLHLPFAPADAAAAYGGGAWWRVHLALATSVKCSGKADTVAPWYPAPSTTNNNLPQDSYPTVPALLHTTGAATLSKLPPAPDIFPLFCVFVYVILARAASPQSFLQKVRQWESAESTSGAASRAVRQPRPLLLPPFTPSLLSSLHLPLLANNPAAPNLASTLPAQTDGASVTPSTTVSSRRDALLLPDGHSISPSLPFITITSSSNPPLFVPSILCRRKT</sequence>
<protein>
    <submittedName>
        <fullName evidence="1">Uncharacterized protein</fullName>
    </submittedName>
</protein>
<proteinExistence type="predicted"/>
<gene>
    <name evidence="1" type="ORF">R3P38DRAFT_3244295</name>
</gene>
<dbReference type="AlphaFoldDB" id="A0AAV9Z1T1"/>
<accession>A0AAV9Z1T1</accession>
<evidence type="ECO:0000313" key="1">
    <source>
        <dbReference type="EMBL" id="KAK6968967.1"/>
    </source>
</evidence>
<organism evidence="1 2">
    <name type="scientific">Favolaschia claudopus</name>
    <dbReference type="NCBI Taxonomy" id="2862362"/>
    <lineage>
        <taxon>Eukaryota</taxon>
        <taxon>Fungi</taxon>
        <taxon>Dikarya</taxon>
        <taxon>Basidiomycota</taxon>
        <taxon>Agaricomycotina</taxon>
        <taxon>Agaricomycetes</taxon>
        <taxon>Agaricomycetidae</taxon>
        <taxon>Agaricales</taxon>
        <taxon>Marasmiineae</taxon>
        <taxon>Mycenaceae</taxon>
        <taxon>Favolaschia</taxon>
    </lineage>
</organism>
<reference evidence="1 2" key="1">
    <citation type="journal article" date="2024" name="J Genomics">
        <title>Draft genome sequencing and assembly of Favolaschia claudopus CIRM-BRFM 2984 isolated from oak limbs.</title>
        <authorList>
            <person name="Navarro D."/>
            <person name="Drula E."/>
            <person name="Chaduli D."/>
            <person name="Cazenave R."/>
            <person name="Ahrendt S."/>
            <person name="Wang J."/>
            <person name="Lipzen A."/>
            <person name="Daum C."/>
            <person name="Barry K."/>
            <person name="Grigoriev I.V."/>
            <person name="Favel A."/>
            <person name="Rosso M.N."/>
            <person name="Martin F."/>
        </authorList>
    </citation>
    <scope>NUCLEOTIDE SEQUENCE [LARGE SCALE GENOMIC DNA]</scope>
    <source>
        <strain evidence="1 2">CIRM-BRFM 2984</strain>
    </source>
</reference>
<dbReference type="EMBL" id="JAWWNJ010000237">
    <property type="protein sequence ID" value="KAK6968967.1"/>
    <property type="molecule type" value="Genomic_DNA"/>
</dbReference>
<comment type="caution">
    <text evidence="1">The sequence shown here is derived from an EMBL/GenBank/DDBJ whole genome shotgun (WGS) entry which is preliminary data.</text>
</comment>
<dbReference type="Proteomes" id="UP001362999">
    <property type="component" value="Unassembled WGS sequence"/>
</dbReference>
<evidence type="ECO:0000313" key="2">
    <source>
        <dbReference type="Proteomes" id="UP001362999"/>
    </source>
</evidence>